<accession>A0A117NN74</accession>
<dbReference type="Proteomes" id="UP000055045">
    <property type="component" value="Unassembled WGS sequence"/>
</dbReference>
<dbReference type="OrthoDB" id="4350613at2759"/>
<dbReference type="STRING" id="48697.A0A117NN74"/>
<reference evidence="5 6" key="1">
    <citation type="submission" date="2015-10" db="EMBL/GenBank/DDBJ databases">
        <title>Genome sequencing of Penicillium freii.</title>
        <authorList>
            <person name="Nguyen H.D."/>
            <person name="Visagie C.M."/>
            <person name="Seifert K.A."/>
        </authorList>
    </citation>
    <scope>NUCLEOTIDE SEQUENCE [LARGE SCALE GENOMIC DNA]</scope>
    <source>
        <strain evidence="5 6">DAOM 242723</strain>
    </source>
</reference>
<feature type="domain" description="Tail specific protease" evidence="3">
    <location>
        <begin position="405"/>
        <end position="601"/>
    </location>
</feature>
<evidence type="ECO:0000313" key="5">
    <source>
        <dbReference type="EMBL" id="KUM60363.1"/>
    </source>
</evidence>
<feature type="signal peptide" evidence="2">
    <location>
        <begin position="1"/>
        <end position="20"/>
    </location>
</feature>
<dbReference type="InterPro" id="IPR029045">
    <property type="entry name" value="ClpP/crotonase-like_dom_sf"/>
</dbReference>
<organism evidence="5 6">
    <name type="scientific">Penicillium freii</name>
    <dbReference type="NCBI Taxonomy" id="48697"/>
    <lineage>
        <taxon>Eukaryota</taxon>
        <taxon>Fungi</taxon>
        <taxon>Dikarya</taxon>
        <taxon>Ascomycota</taxon>
        <taxon>Pezizomycotina</taxon>
        <taxon>Eurotiomycetes</taxon>
        <taxon>Eurotiomycetidae</taxon>
        <taxon>Eurotiales</taxon>
        <taxon>Aspergillaceae</taxon>
        <taxon>Penicillium</taxon>
    </lineage>
</organism>
<proteinExistence type="predicted"/>
<dbReference type="Pfam" id="PF23658">
    <property type="entry name" value="PDZ_CPAF_rel"/>
    <property type="match status" value="1"/>
</dbReference>
<evidence type="ECO:0000259" key="3">
    <source>
        <dbReference type="Pfam" id="PF03572"/>
    </source>
</evidence>
<dbReference type="AlphaFoldDB" id="A0A117NN74"/>
<sequence>MRFVAAILPLLSWTVLGVLGAPPSTTTSTFTPNPTVCGDIVQGRRTRSFFQLLLGACVDNSEDSLDESGLLFNATKVYECLINVPFNPAVGSRLIKYINDTIQFQSTLAYLAHPPPTYQQPAVDLLAGLTELQRRVDQGLFANEYDFEAALNGLVSSAHDGHLNLAGGVLENFIFAAPVDIVSVSLDGLELPKIYVAHDLLLNQSHPNPCTGPNENEPPGCWEPSPIVSIDSQDVVDYLTNFAVTNSFGNLEPHSDWNMLMRSAALDSQGYLEVFAAASAYPGGTMAITFENQTVTPPLPWISLYYTQIETGPLETGGDFYNFFVLGWYPDSYDANTTDDTTATGTPSSSIVSSPSSTPAPSEVPVVPSPEDTAPYPPLADVAMGPGLQFDGMSLRGYFLNQSSLAVLVIPSFTYYGDSAEAFSAAVKSFIRRSRRAGLTKVVIDVQQNAGGETLLAIETFKLFFPVREPFAGSRRRAHPMADALGSTITDYWNNLDSVSDNYTWLSTNEWVVTDRINAETGDNFTSWQDYFGPASTYHGDSFTNTEQFNLTSDIFDLEALGAVVDGWQTPQAAFAAEDIIILSDGLCSSACALFMEMMHHEAGVRTVVAGGRPSHGAMQSPAGTRGASGYSNNQLDNDITLAKEQDPSLGSRLPDRTLDYYLSYASVNLRDQVRQDDRERTPLQFLYQPADCRIFYTPQTWYNFTNLWNYAADATWQNSALCVLNSTSKYTQQAPPPPPPPPSKQPLSPSDGTVGADHAASYSSVDIDDPSNDILGNPVPMQNLQGTRCSSDSDCKGGGRFSCRKAFGCHQGKLDNFYQCTRECSSARRPANCKCVGLPTSVSPRIGWARYDITGYCQPPLDACKTIHSLHSYFH</sequence>
<dbReference type="Pfam" id="PF03572">
    <property type="entry name" value="Peptidase_S41"/>
    <property type="match status" value="1"/>
</dbReference>
<evidence type="ECO:0000313" key="6">
    <source>
        <dbReference type="Proteomes" id="UP000055045"/>
    </source>
</evidence>
<dbReference type="SUPFAM" id="SSF52096">
    <property type="entry name" value="ClpP/crotonase"/>
    <property type="match status" value="1"/>
</dbReference>
<dbReference type="InterPro" id="IPR052766">
    <property type="entry name" value="S41A_metabolite_peptidase"/>
</dbReference>
<feature type="compositionally biased region" description="Pro residues" evidence="1">
    <location>
        <begin position="735"/>
        <end position="745"/>
    </location>
</feature>
<keyword evidence="2" id="KW-0732">Signal</keyword>
<dbReference type="Gene3D" id="3.90.226.10">
    <property type="entry name" value="2-enoyl-CoA Hydratase, Chain A, domain 1"/>
    <property type="match status" value="1"/>
</dbReference>
<feature type="compositionally biased region" description="Low complexity" evidence="1">
    <location>
        <begin position="339"/>
        <end position="370"/>
    </location>
</feature>
<dbReference type="PANTHER" id="PTHR37049:SF5">
    <property type="entry name" value="TAIL SPECIFIC PROTEASE DOMAIN-CONTAINING PROTEIN"/>
    <property type="match status" value="1"/>
</dbReference>
<keyword evidence="6" id="KW-1185">Reference proteome</keyword>
<dbReference type="GO" id="GO:0008236">
    <property type="term" value="F:serine-type peptidase activity"/>
    <property type="evidence" value="ECO:0007669"/>
    <property type="project" value="InterPro"/>
</dbReference>
<evidence type="ECO:0000256" key="2">
    <source>
        <dbReference type="SAM" id="SignalP"/>
    </source>
</evidence>
<comment type="caution">
    <text evidence="5">The sequence shown here is derived from an EMBL/GenBank/DDBJ whole genome shotgun (WGS) entry which is preliminary data.</text>
</comment>
<feature type="region of interest" description="Disordered" evidence="1">
    <location>
        <begin position="339"/>
        <end position="372"/>
    </location>
</feature>
<dbReference type="InterPro" id="IPR005151">
    <property type="entry name" value="Tail-specific_protease"/>
</dbReference>
<feature type="domain" description="CPAF-like PDZ" evidence="4">
    <location>
        <begin position="175"/>
        <end position="295"/>
    </location>
</feature>
<name>A0A117NN74_PENFR</name>
<evidence type="ECO:0000256" key="1">
    <source>
        <dbReference type="SAM" id="MobiDB-lite"/>
    </source>
</evidence>
<evidence type="ECO:0000259" key="4">
    <source>
        <dbReference type="Pfam" id="PF23658"/>
    </source>
</evidence>
<gene>
    <name evidence="5" type="ORF">ACN42_g6753</name>
</gene>
<dbReference type="PANTHER" id="PTHR37049">
    <property type="entry name" value="PEPTIDASE S41 FAMILY PROTEIN"/>
    <property type="match status" value="1"/>
</dbReference>
<protein>
    <submittedName>
        <fullName evidence="5">Uncharacterized protein</fullName>
    </submittedName>
</protein>
<feature type="region of interest" description="Disordered" evidence="1">
    <location>
        <begin position="730"/>
        <end position="759"/>
    </location>
</feature>
<dbReference type="GO" id="GO:0006508">
    <property type="term" value="P:proteolysis"/>
    <property type="evidence" value="ECO:0007669"/>
    <property type="project" value="InterPro"/>
</dbReference>
<dbReference type="InterPro" id="IPR056186">
    <property type="entry name" value="PDZ_CPAF-rel"/>
</dbReference>
<dbReference type="EMBL" id="LLXE01000178">
    <property type="protein sequence ID" value="KUM60363.1"/>
    <property type="molecule type" value="Genomic_DNA"/>
</dbReference>
<feature type="chain" id="PRO_5007152179" evidence="2">
    <location>
        <begin position="21"/>
        <end position="876"/>
    </location>
</feature>